<organism evidence="1 2">
    <name type="scientific">Antarcticirhabdus aurantiaca</name>
    <dbReference type="NCBI Taxonomy" id="2606717"/>
    <lineage>
        <taxon>Bacteria</taxon>
        <taxon>Pseudomonadati</taxon>
        <taxon>Pseudomonadota</taxon>
        <taxon>Alphaproteobacteria</taxon>
        <taxon>Hyphomicrobiales</taxon>
        <taxon>Aurantimonadaceae</taxon>
        <taxon>Antarcticirhabdus</taxon>
    </lineage>
</organism>
<evidence type="ECO:0000313" key="1">
    <source>
        <dbReference type="EMBL" id="WAJ29336.1"/>
    </source>
</evidence>
<proteinExistence type="predicted"/>
<protein>
    <submittedName>
        <fullName evidence="1">Uncharacterized protein</fullName>
    </submittedName>
</protein>
<accession>A0ACD4NRQ3</accession>
<name>A0ACD4NRQ3_9HYPH</name>
<dbReference type="Proteomes" id="UP001163223">
    <property type="component" value="Chromosome"/>
</dbReference>
<dbReference type="EMBL" id="CP113520">
    <property type="protein sequence ID" value="WAJ29336.1"/>
    <property type="molecule type" value="Genomic_DNA"/>
</dbReference>
<gene>
    <name evidence="1" type="ORF">OXU80_03620</name>
</gene>
<reference evidence="1" key="1">
    <citation type="submission" date="2022-11" db="EMBL/GenBank/DDBJ databases">
        <title>beta-Carotene-producing bacterium, Jeongeuplla avenae sp. nov., alleviates the salt stress of Arabidopsis seedlings.</title>
        <authorList>
            <person name="Jiang L."/>
            <person name="Lee J."/>
        </authorList>
    </citation>
    <scope>NUCLEOTIDE SEQUENCE</scope>
    <source>
        <strain evidence="1">DY_R2A_6</strain>
    </source>
</reference>
<sequence>MSALDILYRRLVDSGVAGPELLAQLSADLDLEKVARLAADDALVPIGTFMAREFNAPGLPADRWLPAIGQVVSLAAYPALADLLPPHYPYYLQRPYETTKNLGSTTTGAACTVATMRGTKLIVGQNGGLLSLWDGVSSTAISGSLGSGISPHPKYPIILRNDDALLTVYSSAGGNYVLQRVGIGAGNIGAALQNYGSGSNSSSPPFAVELPNGNIVTFVASTTTTYQVQTLVAGATANSGTFPLSTIAAPFFLAFDPQGRLLIFARPNSTGGTLTNVYRTADGVTWETLATAVANSDSNAITLALDTDYLHPTVAADPLSCAYWSSPDGQIQIMTGVVGQASARFLISTNGGATWTSRLISDLGLGAAATSFKNIRLVWDAANSRVLICCFYGKSVSEAAVTIRATTNFTTFTTLVNAVTVGNINIANTDMTAAVIIKGSLYLWVQTAQVIHTINADGSLTQVNSASAVTTNDVPVFIGKRHPFNGAILFLYSGKARWLGTGFRGENIDTTVVHDLTIYPTTGRPLVFANEEKTRLAHALYTPGSGQAFVSYGSVYDYNPDTERRMPQISHPFDATSLRDIYVNGVHPFRWFMRAK</sequence>
<evidence type="ECO:0000313" key="2">
    <source>
        <dbReference type="Proteomes" id="UP001163223"/>
    </source>
</evidence>
<keyword evidence="2" id="KW-1185">Reference proteome</keyword>